<protein>
    <submittedName>
        <fullName evidence="1">Uncharacterized protein</fullName>
    </submittedName>
</protein>
<accession>A0A1M2VZH5</accession>
<dbReference type="EMBL" id="MNAD01000440">
    <property type="protein sequence ID" value="OJT13024.1"/>
    <property type="molecule type" value="Genomic_DNA"/>
</dbReference>
<organism evidence="1 2">
    <name type="scientific">Trametes pubescens</name>
    <name type="common">White-rot fungus</name>
    <dbReference type="NCBI Taxonomy" id="154538"/>
    <lineage>
        <taxon>Eukaryota</taxon>
        <taxon>Fungi</taxon>
        <taxon>Dikarya</taxon>
        <taxon>Basidiomycota</taxon>
        <taxon>Agaricomycotina</taxon>
        <taxon>Agaricomycetes</taxon>
        <taxon>Polyporales</taxon>
        <taxon>Polyporaceae</taxon>
        <taxon>Trametes</taxon>
    </lineage>
</organism>
<name>A0A1M2VZH5_TRAPU</name>
<evidence type="ECO:0000313" key="1">
    <source>
        <dbReference type="EMBL" id="OJT13024.1"/>
    </source>
</evidence>
<sequence length="146" mass="15760">MKFAIVFLAAGVAALGTLFVVSAQSDLFHTSSLAERATTASDLGLSAQLTRLNSTITSTVVHYFAALDKSIAKIVPKTTVLSWLDVLNAGRTLDVWQGLRVICMAQLYRVIESLVGDLNATSELLGVSENMASRRPPTHFKHHSSM</sequence>
<comment type="caution">
    <text evidence="1">The sequence shown here is derived from an EMBL/GenBank/DDBJ whole genome shotgun (WGS) entry which is preliminary data.</text>
</comment>
<dbReference type="AlphaFoldDB" id="A0A1M2VZH5"/>
<evidence type="ECO:0000313" key="2">
    <source>
        <dbReference type="Proteomes" id="UP000184267"/>
    </source>
</evidence>
<dbReference type="Proteomes" id="UP000184267">
    <property type="component" value="Unassembled WGS sequence"/>
</dbReference>
<reference evidence="1 2" key="1">
    <citation type="submission" date="2016-10" db="EMBL/GenBank/DDBJ databases">
        <title>Genome sequence of the basidiomycete white-rot fungus Trametes pubescens.</title>
        <authorList>
            <person name="Makela M.R."/>
            <person name="Granchi Z."/>
            <person name="Peng M."/>
            <person name="De Vries R.P."/>
            <person name="Grigoriev I."/>
            <person name="Riley R."/>
            <person name="Hilden K."/>
        </authorList>
    </citation>
    <scope>NUCLEOTIDE SEQUENCE [LARGE SCALE GENOMIC DNA]</scope>
    <source>
        <strain evidence="1 2">FBCC735</strain>
    </source>
</reference>
<gene>
    <name evidence="1" type="ORF">TRAPUB_10433</name>
</gene>
<keyword evidence="2" id="KW-1185">Reference proteome</keyword>
<proteinExistence type="predicted"/>